<evidence type="ECO:0000256" key="13">
    <source>
        <dbReference type="ARBA" id="ARBA00023136"/>
    </source>
</evidence>
<dbReference type="PROSITE" id="PS50885">
    <property type="entry name" value="HAMP"/>
    <property type="match status" value="1"/>
</dbReference>
<dbReference type="AlphaFoldDB" id="A4BS00"/>
<dbReference type="PROSITE" id="PS50109">
    <property type="entry name" value="HIS_KIN"/>
    <property type="match status" value="1"/>
</dbReference>
<dbReference type="InterPro" id="IPR003661">
    <property type="entry name" value="HisK_dim/P_dom"/>
</dbReference>
<accession>A4BS00</accession>
<keyword evidence="4" id="KW-1003">Cell membrane</keyword>
<feature type="transmembrane region" description="Helical" evidence="15">
    <location>
        <begin position="6"/>
        <end position="30"/>
    </location>
</feature>
<dbReference type="HOGENOM" id="CLU_000445_104_15_6"/>
<dbReference type="FunFam" id="3.30.565.10:FF:000010">
    <property type="entry name" value="Sensor histidine kinase RcsC"/>
    <property type="match status" value="1"/>
</dbReference>
<dbReference type="PANTHER" id="PTHR45339:SF1">
    <property type="entry name" value="HYBRID SIGNAL TRANSDUCTION HISTIDINE KINASE J"/>
    <property type="match status" value="1"/>
</dbReference>
<dbReference type="SUPFAM" id="SSF55874">
    <property type="entry name" value="ATPase domain of HSP90 chaperone/DNA topoisomerase II/histidine kinase"/>
    <property type="match status" value="1"/>
</dbReference>
<keyword evidence="8" id="KW-0547">Nucleotide-binding</keyword>
<dbReference type="SUPFAM" id="SSF52172">
    <property type="entry name" value="CheY-like"/>
    <property type="match status" value="1"/>
</dbReference>
<dbReference type="Gene3D" id="3.30.565.10">
    <property type="entry name" value="Histidine kinase-like ATPase, C-terminal domain"/>
    <property type="match status" value="1"/>
</dbReference>
<keyword evidence="9 18" id="KW-0418">Kinase</keyword>
<evidence type="ECO:0000256" key="10">
    <source>
        <dbReference type="ARBA" id="ARBA00022840"/>
    </source>
</evidence>
<dbReference type="InterPro" id="IPR011006">
    <property type="entry name" value="CheY-like_superfamily"/>
</dbReference>
<dbReference type="GO" id="GO:0005524">
    <property type="term" value="F:ATP binding"/>
    <property type="evidence" value="ECO:0007669"/>
    <property type="project" value="UniProtKB-KW"/>
</dbReference>
<dbReference type="Proteomes" id="UP000003374">
    <property type="component" value="Unassembled WGS sequence"/>
</dbReference>
<name>A4BS00_9GAMM</name>
<dbReference type="Gene3D" id="6.10.340.10">
    <property type="match status" value="1"/>
</dbReference>
<evidence type="ECO:0000313" key="19">
    <source>
        <dbReference type="Proteomes" id="UP000003374"/>
    </source>
</evidence>
<evidence type="ECO:0000313" key="18">
    <source>
        <dbReference type="EMBL" id="EAR21479.1"/>
    </source>
</evidence>
<comment type="catalytic activity">
    <reaction evidence="1">
        <text>ATP + protein L-histidine = ADP + protein N-phospho-L-histidine.</text>
        <dbReference type="EC" id="2.7.13.3"/>
    </reaction>
</comment>
<dbReference type="GO" id="GO:0000155">
    <property type="term" value="F:phosphorelay sensor kinase activity"/>
    <property type="evidence" value="ECO:0007669"/>
    <property type="project" value="InterPro"/>
</dbReference>
<gene>
    <name evidence="18" type="ORF">NB231_01174</name>
</gene>
<dbReference type="STRING" id="314278.NB231_01174"/>
<dbReference type="InterPro" id="IPR004358">
    <property type="entry name" value="Sig_transdc_His_kin-like_C"/>
</dbReference>
<dbReference type="CDD" id="cd16922">
    <property type="entry name" value="HATPase_EvgS-ArcB-TorS-like"/>
    <property type="match status" value="1"/>
</dbReference>
<dbReference type="InterPro" id="IPR036097">
    <property type="entry name" value="HisK_dim/P_sf"/>
</dbReference>
<keyword evidence="7 15" id="KW-0812">Transmembrane</keyword>
<proteinExistence type="predicted"/>
<dbReference type="InterPro" id="IPR005467">
    <property type="entry name" value="His_kinase_dom"/>
</dbReference>
<dbReference type="SMART" id="SM00388">
    <property type="entry name" value="HisKA"/>
    <property type="match status" value="1"/>
</dbReference>
<feature type="region of interest" description="Disordered" evidence="14">
    <location>
        <begin position="656"/>
        <end position="686"/>
    </location>
</feature>
<keyword evidence="5" id="KW-0597">Phosphoprotein</keyword>
<evidence type="ECO:0000256" key="5">
    <source>
        <dbReference type="ARBA" id="ARBA00022553"/>
    </source>
</evidence>
<evidence type="ECO:0000259" key="17">
    <source>
        <dbReference type="PROSITE" id="PS50885"/>
    </source>
</evidence>
<feature type="compositionally biased region" description="Low complexity" evidence="14">
    <location>
        <begin position="667"/>
        <end position="686"/>
    </location>
</feature>
<evidence type="ECO:0000259" key="16">
    <source>
        <dbReference type="PROSITE" id="PS50109"/>
    </source>
</evidence>
<protein>
    <recommendedName>
        <fullName evidence="3">histidine kinase</fullName>
        <ecNumber evidence="3">2.7.13.3</ecNumber>
    </recommendedName>
</protein>
<evidence type="ECO:0000256" key="1">
    <source>
        <dbReference type="ARBA" id="ARBA00000085"/>
    </source>
</evidence>
<dbReference type="InterPro" id="IPR036890">
    <property type="entry name" value="HATPase_C_sf"/>
</dbReference>
<evidence type="ECO:0000256" key="9">
    <source>
        <dbReference type="ARBA" id="ARBA00022777"/>
    </source>
</evidence>
<dbReference type="RefSeq" id="WP_004999064.1">
    <property type="nucleotide sequence ID" value="NZ_CH672427.1"/>
</dbReference>
<dbReference type="Gene3D" id="3.40.50.2300">
    <property type="match status" value="1"/>
</dbReference>
<dbReference type="SMART" id="SM00387">
    <property type="entry name" value="HATPase_c"/>
    <property type="match status" value="1"/>
</dbReference>
<comment type="caution">
    <text evidence="18">The sequence shown here is derived from an EMBL/GenBank/DDBJ whole genome shotgun (WGS) entry which is preliminary data.</text>
</comment>
<evidence type="ECO:0000256" key="15">
    <source>
        <dbReference type="SAM" id="Phobius"/>
    </source>
</evidence>
<dbReference type="EMBL" id="AAOF01000008">
    <property type="protein sequence ID" value="EAR21479.1"/>
    <property type="molecule type" value="Genomic_DNA"/>
</dbReference>
<dbReference type="GO" id="GO:0005886">
    <property type="term" value="C:plasma membrane"/>
    <property type="evidence" value="ECO:0007669"/>
    <property type="project" value="UniProtKB-SubCell"/>
</dbReference>
<dbReference type="EC" id="2.7.13.3" evidence="3"/>
<evidence type="ECO:0000256" key="8">
    <source>
        <dbReference type="ARBA" id="ARBA00022741"/>
    </source>
</evidence>
<dbReference type="InterPro" id="IPR003594">
    <property type="entry name" value="HATPase_dom"/>
</dbReference>
<dbReference type="PANTHER" id="PTHR45339">
    <property type="entry name" value="HYBRID SIGNAL TRANSDUCTION HISTIDINE KINASE J"/>
    <property type="match status" value="1"/>
</dbReference>
<keyword evidence="19" id="KW-1185">Reference proteome</keyword>
<dbReference type="SUPFAM" id="SSF47384">
    <property type="entry name" value="Homodimeric domain of signal transducing histidine kinase"/>
    <property type="match status" value="1"/>
</dbReference>
<evidence type="ECO:0000256" key="11">
    <source>
        <dbReference type="ARBA" id="ARBA00022989"/>
    </source>
</evidence>
<evidence type="ECO:0000256" key="14">
    <source>
        <dbReference type="SAM" id="MobiDB-lite"/>
    </source>
</evidence>
<dbReference type="CDD" id="cd00082">
    <property type="entry name" value="HisKA"/>
    <property type="match status" value="1"/>
</dbReference>
<dbReference type="FunFam" id="1.10.287.130:FF:000003">
    <property type="entry name" value="Histidine kinase"/>
    <property type="match status" value="1"/>
</dbReference>
<evidence type="ECO:0000256" key="7">
    <source>
        <dbReference type="ARBA" id="ARBA00022692"/>
    </source>
</evidence>
<keyword evidence="11 15" id="KW-1133">Transmembrane helix</keyword>
<dbReference type="eggNOG" id="COG2205">
    <property type="taxonomic scope" value="Bacteria"/>
</dbReference>
<dbReference type="SMART" id="SM00304">
    <property type="entry name" value="HAMP"/>
    <property type="match status" value="1"/>
</dbReference>
<evidence type="ECO:0000256" key="4">
    <source>
        <dbReference type="ARBA" id="ARBA00022475"/>
    </source>
</evidence>
<sequence>MEYCGIRARFLFVALTPAAAIAVVLLVFLVNARLARFNNNLAPEAQRIARQWAPAIERALQYNDGAMLERIAQAAVQSKRIARLRVRDQQGQILVDIRQHKTADRLGTLANHLLRVLPAGEHLQPSAAVLRIYSSTYTASSLRALPAAPLGSLEIELPVTNAARAQLEEILLPGLLALAALFCAGLLALLTAGTILRPMRRLTQQIRKFERDSLQSWAPIGCQGQLGQLETAVETMVTALRQRQHRFEERIHCTTSELRQTLRALEVQNAELDVARRRALEASKIKSQFLAKVSHEIRTPINGIVGFAELLQHSPLDAEQRDHVDTIKVSCANLLAIINDILDFSKIEAGKLEIDNMVFDVRDSVEEVITLLAPTAYSKGLELVQLIYADVPPKLNGDPVRIRQILTNLLHNAIKFTEQGRIVVRVILEEESAVDATLRITINDTGIGLGENDHSKLFRAFGQAGGSPGSHCSGTGLGLIISKQLVEQMGGSIGFESEPQKGSTFWFALSLQKQPSIAPTTAIGRASPLAGRFFLLLDDEPLSQQATQNLLAHWGANVTPVANEMAALDRLDHNGPWEATILSVARKALHRELPKELVSRCSDAAVPLLILASTVDRAQLRRFYKSGASAVLSRASRRQAILRELCQLIGAPNPLAPRTARHDEAGLPRGAAATRPAPPLAGARSR</sequence>
<feature type="transmembrane region" description="Helical" evidence="15">
    <location>
        <begin position="170"/>
        <end position="196"/>
    </location>
</feature>
<dbReference type="Pfam" id="PF00512">
    <property type="entry name" value="HisKA"/>
    <property type="match status" value="1"/>
</dbReference>
<keyword evidence="10" id="KW-0067">ATP-binding</keyword>
<keyword evidence="6" id="KW-0808">Transferase</keyword>
<reference evidence="18 19" key="1">
    <citation type="submission" date="2006-02" db="EMBL/GenBank/DDBJ databases">
        <authorList>
            <person name="Waterbury J."/>
            <person name="Ferriera S."/>
            <person name="Johnson J."/>
            <person name="Kravitz S."/>
            <person name="Halpern A."/>
            <person name="Remington K."/>
            <person name="Beeson K."/>
            <person name="Tran B."/>
            <person name="Rogers Y.-H."/>
            <person name="Friedman R."/>
            <person name="Venter J.C."/>
        </authorList>
    </citation>
    <scope>NUCLEOTIDE SEQUENCE [LARGE SCALE GENOMIC DNA]</scope>
    <source>
        <strain evidence="18 19">Nb-231</strain>
    </source>
</reference>
<evidence type="ECO:0000256" key="3">
    <source>
        <dbReference type="ARBA" id="ARBA00012438"/>
    </source>
</evidence>
<feature type="domain" description="HAMP" evidence="17">
    <location>
        <begin position="193"/>
        <end position="245"/>
    </location>
</feature>
<feature type="domain" description="Histidine kinase" evidence="16">
    <location>
        <begin position="292"/>
        <end position="513"/>
    </location>
</feature>
<comment type="subcellular location">
    <subcellularLocation>
        <location evidence="2">Cell membrane</location>
        <topology evidence="2">Multi-pass membrane protein</topology>
    </subcellularLocation>
</comment>
<dbReference type="OrthoDB" id="9810730at2"/>
<keyword evidence="12" id="KW-0902">Two-component regulatory system</keyword>
<dbReference type="Gene3D" id="1.10.287.130">
    <property type="match status" value="1"/>
</dbReference>
<evidence type="ECO:0000256" key="6">
    <source>
        <dbReference type="ARBA" id="ARBA00022679"/>
    </source>
</evidence>
<keyword evidence="13 15" id="KW-0472">Membrane</keyword>
<dbReference type="PRINTS" id="PR00344">
    <property type="entry name" value="BCTRLSENSOR"/>
</dbReference>
<dbReference type="InterPro" id="IPR003660">
    <property type="entry name" value="HAMP_dom"/>
</dbReference>
<evidence type="ECO:0000256" key="2">
    <source>
        <dbReference type="ARBA" id="ARBA00004651"/>
    </source>
</evidence>
<evidence type="ECO:0000256" key="12">
    <source>
        <dbReference type="ARBA" id="ARBA00023012"/>
    </source>
</evidence>
<dbReference type="Pfam" id="PF02518">
    <property type="entry name" value="HATPase_c"/>
    <property type="match status" value="1"/>
</dbReference>
<organism evidence="18 19">
    <name type="scientific">Nitrococcus mobilis Nb-231</name>
    <dbReference type="NCBI Taxonomy" id="314278"/>
    <lineage>
        <taxon>Bacteria</taxon>
        <taxon>Pseudomonadati</taxon>
        <taxon>Pseudomonadota</taxon>
        <taxon>Gammaproteobacteria</taxon>
        <taxon>Chromatiales</taxon>
        <taxon>Ectothiorhodospiraceae</taxon>
        <taxon>Nitrococcus</taxon>
    </lineage>
</organism>